<evidence type="ECO:0000313" key="3">
    <source>
        <dbReference type="Proteomes" id="UP000267606"/>
    </source>
</evidence>
<organism evidence="4">
    <name type="scientific">Onchocerca flexuosa</name>
    <dbReference type="NCBI Taxonomy" id="387005"/>
    <lineage>
        <taxon>Eukaryota</taxon>
        <taxon>Metazoa</taxon>
        <taxon>Ecdysozoa</taxon>
        <taxon>Nematoda</taxon>
        <taxon>Chromadorea</taxon>
        <taxon>Rhabditida</taxon>
        <taxon>Spirurina</taxon>
        <taxon>Spiruromorpha</taxon>
        <taxon>Filarioidea</taxon>
        <taxon>Onchocercidae</taxon>
        <taxon>Onchocerca</taxon>
    </lineage>
</organism>
<keyword evidence="1" id="KW-0175">Coiled coil</keyword>
<dbReference type="Proteomes" id="UP000267606">
    <property type="component" value="Unassembled WGS sequence"/>
</dbReference>
<gene>
    <name evidence="2" type="ORF">OFLC_LOCUS8260</name>
</gene>
<sequence length="106" mass="12049">MQDFDKENVEVQREIGKTKNEIVALNRATNADIRNLATRLDEALDKYLDVEKLYEEDCSRMDNLATHLITMLNASDDDILLDTSLSTSIFSEGNIEGSGERKKIRL</sequence>
<evidence type="ECO:0000313" key="2">
    <source>
        <dbReference type="EMBL" id="VDO54832.1"/>
    </source>
</evidence>
<evidence type="ECO:0000256" key="1">
    <source>
        <dbReference type="SAM" id="Coils"/>
    </source>
</evidence>
<feature type="coiled-coil region" evidence="1">
    <location>
        <begin position="1"/>
        <end position="53"/>
    </location>
</feature>
<dbReference type="AlphaFoldDB" id="A0A183HLA1"/>
<keyword evidence="3" id="KW-1185">Reference proteome</keyword>
<reference evidence="2 3" key="2">
    <citation type="submission" date="2018-11" db="EMBL/GenBank/DDBJ databases">
        <authorList>
            <consortium name="Pathogen Informatics"/>
        </authorList>
    </citation>
    <scope>NUCLEOTIDE SEQUENCE [LARGE SCALE GENOMIC DNA]</scope>
</reference>
<name>A0A183HLA1_9BILA</name>
<dbReference type="WBParaSite" id="OFLC_0000826201-mRNA-1">
    <property type="protein sequence ID" value="OFLC_0000826201-mRNA-1"/>
    <property type="gene ID" value="OFLC_0000826201"/>
</dbReference>
<reference evidence="4" key="1">
    <citation type="submission" date="2016-06" db="UniProtKB">
        <authorList>
            <consortium name="WormBaseParasite"/>
        </authorList>
    </citation>
    <scope>IDENTIFICATION</scope>
</reference>
<dbReference type="EMBL" id="UZAJ01009196">
    <property type="protein sequence ID" value="VDO54832.1"/>
    <property type="molecule type" value="Genomic_DNA"/>
</dbReference>
<dbReference type="STRING" id="387005.A0A183HLA1"/>
<evidence type="ECO:0000313" key="4">
    <source>
        <dbReference type="WBParaSite" id="OFLC_0000826201-mRNA-1"/>
    </source>
</evidence>
<accession>A0A183HLA1</accession>
<proteinExistence type="predicted"/>
<protein>
    <submittedName>
        <fullName evidence="4">t-SNARE coiled-coil homology domain-containing protein</fullName>
    </submittedName>
</protein>